<dbReference type="PANTHER" id="PTHR43317:SF1">
    <property type="entry name" value="THERMOSPERMINE SYNTHASE ACAULIS5"/>
    <property type="match status" value="1"/>
</dbReference>
<dbReference type="Proteomes" id="UP000319094">
    <property type="component" value="Unassembled WGS sequence"/>
</dbReference>
<dbReference type="Gene3D" id="3.40.50.150">
    <property type="entry name" value="Vaccinia Virus protein VP39"/>
    <property type="match status" value="1"/>
</dbReference>
<evidence type="ECO:0000256" key="1">
    <source>
        <dbReference type="ARBA" id="ARBA00023115"/>
    </source>
</evidence>
<evidence type="ECO:0000313" key="2">
    <source>
        <dbReference type="EMBL" id="TQL43454.1"/>
    </source>
</evidence>
<evidence type="ECO:0008006" key="4">
    <source>
        <dbReference type="Google" id="ProtNLM"/>
    </source>
</evidence>
<dbReference type="InterPro" id="IPR029063">
    <property type="entry name" value="SAM-dependent_MTases_sf"/>
</dbReference>
<reference evidence="2 3" key="1">
    <citation type="submission" date="2019-06" db="EMBL/GenBank/DDBJ databases">
        <title>Sequencing the genomes of 1000 actinobacteria strains.</title>
        <authorList>
            <person name="Klenk H.-P."/>
        </authorList>
    </citation>
    <scope>NUCLEOTIDE SEQUENCE [LARGE SCALE GENOMIC DNA]</scope>
    <source>
        <strain evidence="2 3">DSM 8803</strain>
    </source>
</reference>
<dbReference type="NCBIfam" id="NF037959">
    <property type="entry name" value="MFS_SpdSyn"/>
    <property type="match status" value="1"/>
</dbReference>
<evidence type="ECO:0000313" key="3">
    <source>
        <dbReference type="Proteomes" id="UP000319094"/>
    </source>
</evidence>
<proteinExistence type="predicted"/>
<dbReference type="RefSeq" id="WP_141886767.1">
    <property type="nucleotide sequence ID" value="NZ_BAAAUY010000010.1"/>
</dbReference>
<dbReference type="AlphaFoldDB" id="A0A542Y5V2"/>
<keyword evidence="3" id="KW-1185">Reference proteome</keyword>
<accession>A0A542Y5V2</accession>
<name>A0A542Y5V2_9MICO</name>
<sequence length="287" mass="30214">MILPPPVTLASGRTASIEADKWVDGAIELVIDGTPQSHVNLRDPSDLFFEYMRRIGHVIDLFRPAGAPISALHLGGGAFSLPRYIEATRPGSRQQVVELESALVDLVREAAPLPKRASIRVRHGDARAVLGKLPAGMHGAMDLIVVDIFSGSQTPAHVSSVEFYELVRPLLAPHGVVVVNAADGTGLPFVRGQLATLKSLFSEVVAVAEPQVLKGRRFGNVVIIASNSPADSPVGELDWLPRLLAGGPHPARLLEGQELSGLIGSTKPVTDATAVDSPAPSPGIFGA</sequence>
<dbReference type="PANTHER" id="PTHR43317">
    <property type="entry name" value="THERMOSPERMINE SYNTHASE ACAULIS5"/>
    <property type="match status" value="1"/>
</dbReference>
<gene>
    <name evidence="2" type="ORF">FB468_1475</name>
</gene>
<dbReference type="EMBL" id="VFON01000001">
    <property type="protein sequence ID" value="TQL43454.1"/>
    <property type="molecule type" value="Genomic_DNA"/>
</dbReference>
<comment type="caution">
    <text evidence="2">The sequence shown here is derived from an EMBL/GenBank/DDBJ whole genome shotgun (WGS) entry which is preliminary data.</text>
</comment>
<dbReference type="OrthoDB" id="8221452at2"/>
<organism evidence="2 3">
    <name type="scientific">Leucobacter komagatae</name>
    <dbReference type="NCBI Taxonomy" id="55969"/>
    <lineage>
        <taxon>Bacteria</taxon>
        <taxon>Bacillati</taxon>
        <taxon>Actinomycetota</taxon>
        <taxon>Actinomycetes</taxon>
        <taxon>Micrococcales</taxon>
        <taxon>Microbacteriaceae</taxon>
        <taxon>Leucobacter</taxon>
    </lineage>
</organism>
<dbReference type="SUPFAM" id="SSF53335">
    <property type="entry name" value="S-adenosyl-L-methionine-dependent methyltransferases"/>
    <property type="match status" value="1"/>
</dbReference>
<keyword evidence="1" id="KW-0620">Polyamine biosynthesis</keyword>
<dbReference type="GO" id="GO:0006596">
    <property type="term" value="P:polyamine biosynthetic process"/>
    <property type="evidence" value="ECO:0007669"/>
    <property type="project" value="UniProtKB-KW"/>
</dbReference>
<protein>
    <recommendedName>
        <fullName evidence="4">Spermine synthase</fullName>
    </recommendedName>
</protein>